<protein>
    <submittedName>
        <fullName evidence="1">Uncharacterized protein</fullName>
    </submittedName>
</protein>
<dbReference type="EMBL" id="JANEYF010000831">
    <property type="protein sequence ID" value="KAJ8967747.1"/>
    <property type="molecule type" value="Genomic_DNA"/>
</dbReference>
<comment type="caution">
    <text evidence="1">The sequence shown here is derived from an EMBL/GenBank/DDBJ whole genome shotgun (WGS) entry which is preliminary data.</text>
</comment>
<proteinExistence type="predicted"/>
<dbReference type="AlphaFoldDB" id="A0AAV8ZPJ1"/>
<gene>
    <name evidence="1" type="ORF">NQ314_002626</name>
</gene>
<organism evidence="1 2">
    <name type="scientific">Rhamnusium bicolor</name>
    <dbReference type="NCBI Taxonomy" id="1586634"/>
    <lineage>
        <taxon>Eukaryota</taxon>
        <taxon>Metazoa</taxon>
        <taxon>Ecdysozoa</taxon>
        <taxon>Arthropoda</taxon>
        <taxon>Hexapoda</taxon>
        <taxon>Insecta</taxon>
        <taxon>Pterygota</taxon>
        <taxon>Neoptera</taxon>
        <taxon>Endopterygota</taxon>
        <taxon>Coleoptera</taxon>
        <taxon>Polyphaga</taxon>
        <taxon>Cucujiformia</taxon>
        <taxon>Chrysomeloidea</taxon>
        <taxon>Cerambycidae</taxon>
        <taxon>Lepturinae</taxon>
        <taxon>Rhagiini</taxon>
        <taxon>Rhamnusium</taxon>
    </lineage>
</organism>
<dbReference type="Proteomes" id="UP001162156">
    <property type="component" value="Unassembled WGS sequence"/>
</dbReference>
<evidence type="ECO:0000313" key="1">
    <source>
        <dbReference type="EMBL" id="KAJ8967747.1"/>
    </source>
</evidence>
<sequence>LYVIVTQTRSWILKRLYEDASVKLLSELAADDLDAYKNLLRLSEEKFEELLQKVSPFIQKKRIVIEGVSSNKT</sequence>
<name>A0AAV8ZPJ1_9CUCU</name>
<accession>A0AAV8ZPJ1</accession>
<evidence type="ECO:0000313" key="2">
    <source>
        <dbReference type="Proteomes" id="UP001162156"/>
    </source>
</evidence>
<reference evidence="1" key="1">
    <citation type="journal article" date="2023" name="Insect Mol. Biol.">
        <title>Genome sequencing provides insights into the evolution of gene families encoding plant cell wall-degrading enzymes in longhorned beetles.</title>
        <authorList>
            <person name="Shin N.R."/>
            <person name="Okamura Y."/>
            <person name="Kirsch R."/>
            <person name="Pauchet Y."/>
        </authorList>
    </citation>
    <scope>NUCLEOTIDE SEQUENCE</scope>
    <source>
        <strain evidence="1">RBIC_L_NR</strain>
    </source>
</reference>
<keyword evidence="2" id="KW-1185">Reference proteome</keyword>
<feature type="non-terminal residue" evidence="1">
    <location>
        <position position="1"/>
    </location>
</feature>